<dbReference type="Proteomes" id="UP001345827">
    <property type="component" value="Unassembled WGS sequence"/>
</dbReference>
<accession>A0AAV9PVY9</accession>
<sequence length="551" mass="62630">MASGPNHCMLGSAHSAHNSPSDLSPRSSLDTLPFPDYHVLPEMHHVKYDTTPPSPFEEGSSNQRVNTPMEFELSLADAPAQWEYTPSPRKSLSVAGEQDHYQHGQDAPEPLDKHIQFVDDFRNLKQLRINVQRLRIRAEDQRNQMKFTRTEVHKRSAKLLRSVELQQDIHEQVRSLQESVRELDEQEIVYDSLESQLIPAEWALKEAERELYEDLAGEPALDQDVSQVDAWSLPESLSRVPDAIDAMNTSYPPHELMAEERLAALDSSDSQLRTRLEKLDNDYAAIAQNARMRAAAGVPLDDFSQNFIAAYPARRGDLMKGLAAISKQKRVLQSGSVVTSRPVSPTGAHLRFDQFSGSDTDLRLQTWEHNDDITLRLQDREYEARKADLAPLLAHATSTNMNDADRRISTIGLDEDEHITLARENNEPVDDLASYVSKWLCRCITASWWTVIRFAFQNYLDNRLSYTAMVKYVMDMWSRDEGLPVSRIGFVADLKSVRTSKLPSSTVNEVSPFYSLESQSRQQKRRHSSGCSGELRAKTHITFGRRRPNTE</sequence>
<proteinExistence type="predicted"/>
<name>A0AAV9PVY9_9PEZI</name>
<evidence type="ECO:0000256" key="2">
    <source>
        <dbReference type="SAM" id="MobiDB-lite"/>
    </source>
</evidence>
<evidence type="ECO:0008006" key="5">
    <source>
        <dbReference type="Google" id="ProtNLM"/>
    </source>
</evidence>
<feature type="compositionally biased region" description="Low complexity" evidence="2">
    <location>
        <begin position="19"/>
        <end position="29"/>
    </location>
</feature>
<feature type="region of interest" description="Disordered" evidence="2">
    <location>
        <begin position="86"/>
        <end position="109"/>
    </location>
</feature>
<reference evidence="3 4" key="1">
    <citation type="submission" date="2023-06" db="EMBL/GenBank/DDBJ databases">
        <title>Black Yeasts Isolated from many extreme environments.</title>
        <authorList>
            <person name="Coleine C."/>
            <person name="Stajich J.E."/>
            <person name="Selbmann L."/>
        </authorList>
    </citation>
    <scope>NUCLEOTIDE SEQUENCE [LARGE SCALE GENOMIC DNA]</scope>
    <source>
        <strain evidence="3 4">CCFEE 5887</strain>
    </source>
</reference>
<keyword evidence="1" id="KW-0175">Coiled coil</keyword>
<evidence type="ECO:0000256" key="1">
    <source>
        <dbReference type="SAM" id="Coils"/>
    </source>
</evidence>
<organism evidence="3 4">
    <name type="scientific">Vermiconidia calcicola</name>
    <dbReference type="NCBI Taxonomy" id="1690605"/>
    <lineage>
        <taxon>Eukaryota</taxon>
        <taxon>Fungi</taxon>
        <taxon>Dikarya</taxon>
        <taxon>Ascomycota</taxon>
        <taxon>Pezizomycotina</taxon>
        <taxon>Dothideomycetes</taxon>
        <taxon>Dothideomycetidae</taxon>
        <taxon>Mycosphaerellales</taxon>
        <taxon>Extremaceae</taxon>
        <taxon>Vermiconidia</taxon>
    </lineage>
</organism>
<keyword evidence="4" id="KW-1185">Reference proteome</keyword>
<comment type="caution">
    <text evidence="3">The sequence shown here is derived from an EMBL/GenBank/DDBJ whole genome shotgun (WGS) entry which is preliminary data.</text>
</comment>
<gene>
    <name evidence="3" type="ORF">LTR25_009664</name>
</gene>
<feature type="region of interest" description="Disordered" evidence="2">
    <location>
        <begin position="1"/>
        <end position="29"/>
    </location>
</feature>
<protein>
    <recommendedName>
        <fullName evidence="5">BZIP domain-containing protein</fullName>
    </recommendedName>
</protein>
<feature type="coiled-coil region" evidence="1">
    <location>
        <begin position="124"/>
        <end position="196"/>
    </location>
</feature>
<evidence type="ECO:0000313" key="4">
    <source>
        <dbReference type="Proteomes" id="UP001345827"/>
    </source>
</evidence>
<dbReference type="EMBL" id="JAXLQG010000022">
    <property type="protein sequence ID" value="KAK5529418.1"/>
    <property type="molecule type" value="Genomic_DNA"/>
</dbReference>
<dbReference type="AlphaFoldDB" id="A0AAV9PVY9"/>
<evidence type="ECO:0000313" key="3">
    <source>
        <dbReference type="EMBL" id="KAK5529418.1"/>
    </source>
</evidence>